<dbReference type="EC" id="2.7.1.23" evidence="6"/>
<feature type="binding site" evidence="6">
    <location>
        <position position="187"/>
    </location>
    <ligand>
        <name>NAD(+)</name>
        <dbReference type="ChEBI" id="CHEBI:57540"/>
    </ligand>
</feature>
<dbReference type="InterPro" id="IPR016064">
    <property type="entry name" value="NAD/diacylglycerol_kinase_sf"/>
</dbReference>
<keyword evidence="6" id="KW-0067">ATP-binding</keyword>
<comment type="function">
    <text evidence="6">Involved in the regulation of the intracellular balance of NAD and NADP, and is a key enzyme in the biosynthesis of NADP. Catalyzes specifically the phosphorylation on 2'-hydroxyl of the adenosine moiety of NAD to yield NADP.</text>
</comment>
<dbReference type="SUPFAM" id="SSF111331">
    <property type="entry name" value="NAD kinase/diacylglycerol kinase-like"/>
    <property type="match status" value="1"/>
</dbReference>
<sequence length="269" mass="30740">MFKNVYIIYNTDKIEAINFYKESCKYLKKKGVKILDEKNIHKAEFFIIIGGDGTLLHASHKIYKYKKPILGINKGNLGFLTEIKSGEAFQMYDEVLRNKFKVSKRKFIKILYKNKEILGLNEAVIAKDGINSKMINIKAEINKQYLTTYRADGVIVSTPTGSTAYSLSVGGPIISPELDVMIINPIAPHTLTARPLIVNSNKKIEFKIENNTKTYLLVDGRESIRLNCGDKIEITMSSEYIELIESKNRDYYSVLREKLKWGDTHAKRT</sequence>
<feature type="binding site" evidence="6">
    <location>
        <position position="57"/>
    </location>
    <ligand>
        <name>NAD(+)</name>
        <dbReference type="ChEBI" id="CHEBI:57540"/>
    </ligand>
</feature>
<evidence type="ECO:0000313" key="8">
    <source>
        <dbReference type="Proteomes" id="UP000294678"/>
    </source>
</evidence>
<keyword evidence="4 6" id="KW-0520">NAD</keyword>
<comment type="subcellular location">
    <subcellularLocation>
        <location evidence="6">Cytoplasm</location>
    </subcellularLocation>
</comment>
<keyword evidence="3 6" id="KW-0521">NADP</keyword>
<feature type="binding site" evidence="6">
    <location>
        <position position="133"/>
    </location>
    <ligand>
        <name>NAD(+)</name>
        <dbReference type="ChEBI" id="CHEBI:57540"/>
    </ligand>
</feature>
<evidence type="ECO:0000256" key="6">
    <source>
        <dbReference type="HAMAP-Rule" id="MF_00361"/>
    </source>
</evidence>
<dbReference type="GO" id="GO:0005737">
    <property type="term" value="C:cytoplasm"/>
    <property type="evidence" value="ECO:0007669"/>
    <property type="project" value="UniProtKB-SubCell"/>
</dbReference>
<evidence type="ECO:0000256" key="1">
    <source>
        <dbReference type="ARBA" id="ARBA00022679"/>
    </source>
</evidence>
<feature type="active site" description="Proton acceptor" evidence="6">
    <location>
        <position position="52"/>
    </location>
</feature>
<evidence type="ECO:0000256" key="5">
    <source>
        <dbReference type="ARBA" id="ARBA00047925"/>
    </source>
</evidence>
<dbReference type="HAMAP" id="MF_00361">
    <property type="entry name" value="NAD_kinase"/>
    <property type="match status" value="1"/>
</dbReference>
<accession>A0AA46DZR6</accession>
<dbReference type="Gene3D" id="2.60.200.30">
    <property type="entry name" value="Probable inorganic polyphosphate/atp-NAD kinase, domain 2"/>
    <property type="match status" value="1"/>
</dbReference>
<feature type="binding site" evidence="6">
    <location>
        <position position="152"/>
    </location>
    <ligand>
        <name>NAD(+)</name>
        <dbReference type="ChEBI" id="CHEBI:57540"/>
    </ligand>
</feature>
<comment type="catalytic activity">
    <reaction evidence="5 6">
        <text>NAD(+) + ATP = ADP + NADP(+) + H(+)</text>
        <dbReference type="Rhea" id="RHEA:18629"/>
        <dbReference type="ChEBI" id="CHEBI:15378"/>
        <dbReference type="ChEBI" id="CHEBI:30616"/>
        <dbReference type="ChEBI" id="CHEBI:57540"/>
        <dbReference type="ChEBI" id="CHEBI:58349"/>
        <dbReference type="ChEBI" id="CHEBI:456216"/>
        <dbReference type="EC" id="2.7.1.23"/>
    </reaction>
</comment>
<evidence type="ECO:0000256" key="3">
    <source>
        <dbReference type="ARBA" id="ARBA00022857"/>
    </source>
</evidence>
<organism evidence="7 8">
    <name type="scientific">Hypnocyclicus thermotrophus</name>
    <dbReference type="NCBI Taxonomy" id="1627895"/>
    <lineage>
        <taxon>Bacteria</taxon>
        <taxon>Fusobacteriati</taxon>
        <taxon>Fusobacteriota</taxon>
        <taxon>Fusobacteriia</taxon>
        <taxon>Fusobacteriales</taxon>
        <taxon>Fusobacteriaceae</taxon>
        <taxon>Hypnocyclicus</taxon>
    </lineage>
</organism>
<comment type="similarity">
    <text evidence="6">Belongs to the NAD kinase family.</text>
</comment>
<keyword evidence="6" id="KW-0963">Cytoplasm</keyword>
<evidence type="ECO:0000256" key="2">
    <source>
        <dbReference type="ARBA" id="ARBA00022777"/>
    </source>
</evidence>
<gene>
    <name evidence="6" type="primary">nadK</name>
    <name evidence="7" type="ORF">EV215_0420</name>
</gene>
<keyword evidence="2 6" id="KW-0418">Kinase</keyword>
<dbReference type="GO" id="GO:0046872">
    <property type="term" value="F:metal ion binding"/>
    <property type="evidence" value="ECO:0007669"/>
    <property type="project" value="UniProtKB-UniRule"/>
</dbReference>
<dbReference type="Gene3D" id="3.40.50.10330">
    <property type="entry name" value="Probable inorganic polyphosphate/atp-NAD kinase, domain 1"/>
    <property type="match status" value="1"/>
</dbReference>
<protein>
    <recommendedName>
        <fullName evidence="6">NAD kinase</fullName>
        <ecNumber evidence="6">2.7.1.23</ecNumber>
    </recommendedName>
    <alternativeName>
        <fullName evidence="6">ATP-dependent NAD kinase</fullName>
    </alternativeName>
</protein>
<dbReference type="Proteomes" id="UP000294678">
    <property type="component" value="Unassembled WGS sequence"/>
</dbReference>
<proteinExistence type="inferred from homology"/>
<dbReference type="PANTHER" id="PTHR20275">
    <property type="entry name" value="NAD KINASE"/>
    <property type="match status" value="1"/>
</dbReference>
<dbReference type="Pfam" id="PF01513">
    <property type="entry name" value="NAD_kinase"/>
    <property type="match status" value="1"/>
</dbReference>
<dbReference type="InterPro" id="IPR017438">
    <property type="entry name" value="ATP-NAD_kinase_N"/>
</dbReference>
<dbReference type="InterPro" id="IPR017437">
    <property type="entry name" value="ATP-NAD_kinase_PpnK-typ_C"/>
</dbReference>
<reference evidence="7 8" key="1">
    <citation type="submission" date="2019-03" db="EMBL/GenBank/DDBJ databases">
        <title>Genomic Encyclopedia of Type Strains, Phase IV (KMG-IV): sequencing the most valuable type-strain genomes for metagenomic binning, comparative biology and taxonomic classification.</title>
        <authorList>
            <person name="Goeker M."/>
        </authorList>
    </citation>
    <scope>NUCLEOTIDE SEQUENCE [LARGE SCALE GENOMIC DNA]</scope>
    <source>
        <strain evidence="7 8">DSM 100055</strain>
    </source>
</reference>
<keyword evidence="1 6" id="KW-0808">Transferase</keyword>
<dbReference type="EMBL" id="SOBG01000002">
    <property type="protein sequence ID" value="TDT71736.1"/>
    <property type="molecule type" value="Genomic_DNA"/>
</dbReference>
<dbReference type="GO" id="GO:0005524">
    <property type="term" value="F:ATP binding"/>
    <property type="evidence" value="ECO:0007669"/>
    <property type="project" value="UniProtKB-KW"/>
</dbReference>
<dbReference type="GO" id="GO:0019674">
    <property type="term" value="P:NAD+ metabolic process"/>
    <property type="evidence" value="ECO:0007669"/>
    <property type="project" value="InterPro"/>
</dbReference>
<feature type="binding site" evidence="6">
    <location>
        <begin position="163"/>
        <end position="168"/>
    </location>
    <ligand>
        <name>NAD(+)</name>
        <dbReference type="ChEBI" id="CHEBI:57540"/>
    </ligand>
</feature>
<comment type="caution">
    <text evidence="6">Lacks conserved residue(s) required for the propagation of feature annotation.</text>
</comment>
<dbReference type="GO" id="GO:0051287">
    <property type="term" value="F:NAD binding"/>
    <property type="evidence" value="ECO:0007669"/>
    <property type="project" value="UniProtKB-ARBA"/>
</dbReference>
<name>A0AA46DZR6_9FUSO</name>
<dbReference type="PANTHER" id="PTHR20275:SF0">
    <property type="entry name" value="NAD KINASE"/>
    <property type="match status" value="1"/>
</dbReference>
<keyword evidence="6" id="KW-0547">Nucleotide-binding</keyword>
<keyword evidence="8" id="KW-1185">Reference proteome</keyword>
<evidence type="ECO:0000313" key="7">
    <source>
        <dbReference type="EMBL" id="TDT71736.1"/>
    </source>
</evidence>
<dbReference type="GO" id="GO:0006741">
    <property type="term" value="P:NADP+ biosynthetic process"/>
    <property type="evidence" value="ECO:0007669"/>
    <property type="project" value="UniProtKB-UniRule"/>
</dbReference>
<comment type="cofactor">
    <cofactor evidence="6">
        <name>a divalent metal cation</name>
        <dbReference type="ChEBI" id="CHEBI:60240"/>
    </cofactor>
</comment>
<dbReference type="AlphaFoldDB" id="A0AA46DZR6"/>
<comment type="caution">
    <text evidence="7">The sequence shown here is derived from an EMBL/GenBank/DDBJ whole genome shotgun (WGS) entry which is preliminary data.</text>
</comment>
<dbReference type="InterPro" id="IPR002504">
    <property type="entry name" value="NADK"/>
</dbReference>
<dbReference type="Pfam" id="PF20143">
    <property type="entry name" value="NAD_kinase_C"/>
    <property type="match status" value="1"/>
</dbReference>
<feature type="binding site" evidence="6">
    <location>
        <begin position="121"/>
        <end position="122"/>
    </location>
    <ligand>
        <name>NAD(+)</name>
        <dbReference type="ChEBI" id="CHEBI:57540"/>
    </ligand>
</feature>
<feature type="binding site" evidence="6">
    <location>
        <begin position="52"/>
        <end position="53"/>
    </location>
    <ligand>
        <name>NAD(+)</name>
        <dbReference type="ChEBI" id="CHEBI:57540"/>
    </ligand>
</feature>
<feature type="binding site" evidence="6">
    <location>
        <position position="150"/>
    </location>
    <ligand>
        <name>NAD(+)</name>
        <dbReference type="ChEBI" id="CHEBI:57540"/>
    </ligand>
</feature>
<dbReference type="RefSeq" id="WP_134112333.1">
    <property type="nucleotide sequence ID" value="NZ_SOBG01000002.1"/>
</dbReference>
<dbReference type="GO" id="GO:0003951">
    <property type="term" value="F:NAD+ kinase activity"/>
    <property type="evidence" value="ECO:0007669"/>
    <property type="project" value="UniProtKB-UniRule"/>
</dbReference>
<evidence type="ECO:0000256" key="4">
    <source>
        <dbReference type="ARBA" id="ARBA00023027"/>
    </source>
</evidence>